<protein>
    <submittedName>
        <fullName evidence="1">Uncharacterized protein</fullName>
    </submittedName>
</protein>
<organism evidence="1 2">
    <name type="scientific">Candidatus Acutalibacter pullistercoris</name>
    <dbReference type="NCBI Taxonomy" id="2838418"/>
    <lineage>
        <taxon>Bacteria</taxon>
        <taxon>Bacillati</taxon>
        <taxon>Bacillota</taxon>
        <taxon>Clostridia</taxon>
        <taxon>Eubacteriales</taxon>
        <taxon>Acutalibacteraceae</taxon>
        <taxon>Acutalibacter</taxon>
    </lineage>
</organism>
<reference evidence="1" key="2">
    <citation type="submission" date="2021-04" db="EMBL/GenBank/DDBJ databases">
        <authorList>
            <person name="Gilroy R."/>
        </authorList>
    </citation>
    <scope>NUCLEOTIDE SEQUENCE</scope>
    <source>
        <strain evidence="1">1282</strain>
    </source>
</reference>
<name>A0A9D2C130_9FIRM</name>
<dbReference type="Proteomes" id="UP000823915">
    <property type="component" value="Unassembled WGS sequence"/>
</dbReference>
<evidence type="ECO:0000313" key="2">
    <source>
        <dbReference type="Proteomes" id="UP000823915"/>
    </source>
</evidence>
<reference evidence="1" key="1">
    <citation type="journal article" date="2021" name="PeerJ">
        <title>Extensive microbial diversity within the chicken gut microbiome revealed by metagenomics and culture.</title>
        <authorList>
            <person name="Gilroy R."/>
            <person name="Ravi A."/>
            <person name="Getino M."/>
            <person name="Pursley I."/>
            <person name="Horton D.L."/>
            <person name="Alikhan N.F."/>
            <person name="Baker D."/>
            <person name="Gharbi K."/>
            <person name="Hall N."/>
            <person name="Watson M."/>
            <person name="Adriaenssens E.M."/>
            <person name="Foster-Nyarko E."/>
            <person name="Jarju S."/>
            <person name="Secka A."/>
            <person name="Antonio M."/>
            <person name="Oren A."/>
            <person name="Chaudhuri R.R."/>
            <person name="La Ragione R."/>
            <person name="Hildebrand F."/>
            <person name="Pallen M.J."/>
        </authorList>
    </citation>
    <scope>NUCLEOTIDE SEQUENCE</scope>
    <source>
        <strain evidence="1">1282</strain>
    </source>
</reference>
<proteinExistence type="predicted"/>
<dbReference type="EMBL" id="DXDU01000114">
    <property type="protein sequence ID" value="HIY26904.1"/>
    <property type="molecule type" value="Genomic_DNA"/>
</dbReference>
<dbReference type="AlphaFoldDB" id="A0A9D2C130"/>
<gene>
    <name evidence="1" type="ORF">H9838_07015</name>
</gene>
<sequence length="396" mass="43988">MEDGRKYPGWEADQEFLRKQRENVPEWYVTAGGSFFTPNRREHPGIPLPFAGDFSIGENRFRVLGVYSCGKGLAVDLCRELDPKAFQAYLEKWGLPLDADYRDLETRFGPGALLQIEVENPFRLEFEISASVNGKESPGSESISRVYLPGIEGPWEDVEAHWLLSHYGLEKSKGWEIARYVFPWSRRREVETLSLTVKEAGKELPGTPFQVRAGERVALRHPVTGRMVTLTALEVKEKTLDMEAPFPELGNWEFPQCFQRLVYTLDPESGEEETITLRDAAPMDRPRTRDGGAARFPGAWGYIDGEPVPEASSIGVLGEADGPTATVAGAGPEAVSICIIGGADGPTAVFLAEKREPQTCAAYSSLRFQPVESVTWVPVFPHPEAEALTVELERTE</sequence>
<comment type="caution">
    <text evidence="1">The sequence shown here is derived from an EMBL/GenBank/DDBJ whole genome shotgun (WGS) entry which is preliminary data.</text>
</comment>
<evidence type="ECO:0000313" key="1">
    <source>
        <dbReference type="EMBL" id="HIY26904.1"/>
    </source>
</evidence>
<accession>A0A9D2C130</accession>